<dbReference type="InterPro" id="IPR011146">
    <property type="entry name" value="HIT-like"/>
</dbReference>
<name>A0A4R3YDE6_9PAST</name>
<dbReference type="Pfam" id="PF01230">
    <property type="entry name" value="HIT"/>
    <property type="match status" value="1"/>
</dbReference>
<dbReference type="Gene3D" id="3.30.428.10">
    <property type="entry name" value="HIT-like"/>
    <property type="match status" value="1"/>
</dbReference>
<feature type="short sequence motif" description="Histidine triad motif" evidence="2 3">
    <location>
        <begin position="103"/>
        <end position="107"/>
    </location>
</feature>
<dbReference type="EMBL" id="SMCP01000001">
    <property type="protein sequence ID" value="TCV89921.1"/>
    <property type="molecule type" value="Genomic_DNA"/>
</dbReference>
<evidence type="ECO:0000256" key="2">
    <source>
        <dbReference type="PIRSR" id="PIRSR601310-3"/>
    </source>
</evidence>
<dbReference type="PROSITE" id="PS51084">
    <property type="entry name" value="HIT_2"/>
    <property type="match status" value="1"/>
</dbReference>
<feature type="active site" description="Tele-AMP-histidine intermediate" evidence="1">
    <location>
        <position position="105"/>
    </location>
</feature>
<gene>
    <name evidence="5" type="ORF">EDC16_101231</name>
</gene>
<dbReference type="RefSeq" id="WP_132964547.1">
    <property type="nucleotide sequence ID" value="NZ_LEKL01000014.1"/>
</dbReference>
<accession>A0A4R3YDE6</accession>
<comment type="caution">
    <text evidence="5">The sequence shown here is derived from an EMBL/GenBank/DDBJ whole genome shotgun (WGS) entry which is preliminary data.</text>
</comment>
<organism evidence="5 6">
    <name type="scientific">Testudinibacter aquarius</name>
    <dbReference type="NCBI Taxonomy" id="1524974"/>
    <lineage>
        <taxon>Bacteria</taxon>
        <taxon>Pseudomonadati</taxon>
        <taxon>Pseudomonadota</taxon>
        <taxon>Gammaproteobacteria</taxon>
        <taxon>Pasteurellales</taxon>
        <taxon>Pasteurellaceae</taxon>
        <taxon>Testudinibacter</taxon>
    </lineage>
</organism>
<reference evidence="5 6" key="1">
    <citation type="submission" date="2019-03" db="EMBL/GenBank/DDBJ databases">
        <title>Genomic Encyclopedia of Type Strains, Phase IV (KMG-IV): sequencing the most valuable type-strain genomes for metagenomic binning, comparative biology and taxonomic classification.</title>
        <authorList>
            <person name="Goeker M."/>
        </authorList>
    </citation>
    <scope>NUCLEOTIDE SEQUENCE [LARGE SCALE GENOMIC DNA]</scope>
    <source>
        <strain evidence="5 6">DSM 28140</strain>
    </source>
</reference>
<dbReference type="AlphaFoldDB" id="A0A4R3YDE6"/>
<dbReference type="SUPFAM" id="SSF54197">
    <property type="entry name" value="HIT-like"/>
    <property type="match status" value="1"/>
</dbReference>
<sequence length="120" mass="13257">MADQKVQETIFSKIIRREIAADIVYQDELVTAFRDISPQAPTHILIIPNKLIPTVNAVSEEDEQALGRLFVVAAKLAAQQGIAEDGYRLIVNCNQHGGQEVFHLHMHLLGGEKLGAMLSK</sequence>
<dbReference type="PANTHER" id="PTHR23089">
    <property type="entry name" value="HISTIDINE TRIAD HIT PROTEIN"/>
    <property type="match status" value="1"/>
</dbReference>
<dbReference type="InterPro" id="IPR001310">
    <property type="entry name" value="Histidine_triad_HIT"/>
</dbReference>
<dbReference type="Proteomes" id="UP000294619">
    <property type="component" value="Unassembled WGS sequence"/>
</dbReference>
<dbReference type="InterPro" id="IPR036265">
    <property type="entry name" value="HIT-like_sf"/>
</dbReference>
<proteinExistence type="predicted"/>
<dbReference type="InterPro" id="IPR019808">
    <property type="entry name" value="Histidine_triad_CS"/>
</dbReference>
<evidence type="ECO:0000313" key="5">
    <source>
        <dbReference type="EMBL" id="TCV89921.1"/>
    </source>
</evidence>
<feature type="domain" description="HIT" evidence="4">
    <location>
        <begin position="10"/>
        <end position="119"/>
    </location>
</feature>
<dbReference type="PRINTS" id="PR00332">
    <property type="entry name" value="HISTRIAD"/>
</dbReference>
<dbReference type="PROSITE" id="PS00892">
    <property type="entry name" value="HIT_1"/>
    <property type="match status" value="1"/>
</dbReference>
<dbReference type="GO" id="GO:0003824">
    <property type="term" value="F:catalytic activity"/>
    <property type="evidence" value="ECO:0007669"/>
    <property type="project" value="InterPro"/>
</dbReference>
<protein>
    <submittedName>
        <fullName evidence="5">Histidine triad (HIT) family protein</fullName>
    </submittedName>
</protein>
<evidence type="ECO:0000313" key="6">
    <source>
        <dbReference type="Proteomes" id="UP000294619"/>
    </source>
</evidence>
<dbReference type="NCBIfam" id="NF007965">
    <property type="entry name" value="PRK10687.1"/>
    <property type="match status" value="1"/>
</dbReference>
<dbReference type="CDD" id="cd01276">
    <property type="entry name" value="PKCI_related"/>
    <property type="match status" value="1"/>
</dbReference>
<evidence type="ECO:0000256" key="1">
    <source>
        <dbReference type="PIRSR" id="PIRSR601310-1"/>
    </source>
</evidence>
<evidence type="ECO:0000259" key="4">
    <source>
        <dbReference type="PROSITE" id="PS51084"/>
    </source>
</evidence>
<evidence type="ECO:0000256" key="3">
    <source>
        <dbReference type="PROSITE-ProRule" id="PRU00464"/>
    </source>
</evidence>